<name>A0A5M6BVA4_9TREE</name>
<reference evidence="1" key="2">
    <citation type="submission" date="2024-01" db="EMBL/GenBank/DDBJ databases">
        <title>Comparative genomics of Cryptococcus and Kwoniella reveals pathogenesis evolution and contrasting modes of karyotype evolution via chromosome fusion or intercentromeric recombination.</title>
        <authorList>
            <person name="Coelho M.A."/>
            <person name="David-Palma M."/>
            <person name="Shea T."/>
            <person name="Bowers K."/>
            <person name="McGinley-Smith S."/>
            <person name="Mohammad A.W."/>
            <person name="Gnirke A."/>
            <person name="Yurkov A.M."/>
            <person name="Nowrousian M."/>
            <person name="Sun S."/>
            <person name="Cuomo C.A."/>
            <person name="Heitman J."/>
        </authorList>
    </citation>
    <scope>NUCLEOTIDE SEQUENCE</scope>
    <source>
        <strain evidence="1">CBS 12478</strain>
    </source>
</reference>
<evidence type="ECO:0000313" key="1">
    <source>
        <dbReference type="EMBL" id="WWD21353.1"/>
    </source>
</evidence>
<proteinExistence type="predicted"/>
<dbReference type="GO" id="GO:0046390">
    <property type="term" value="P:ribose phosphate biosynthetic process"/>
    <property type="evidence" value="ECO:0007669"/>
    <property type="project" value="TreeGrafter"/>
</dbReference>
<dbReference type="GO" id="GO:0050278">
    <property type="term" value="F:sedoheptulose-bisphosphatase activity"/>
    <property type="evidence" value="ECO:0007669"/>
    <property type="project" value="TreeGrafter"/>
</dbReference>
<accession>A0A5M6BVA4</accession>
<dbReference type="OrthoDB" id="4818801at2759"/>
<dbReference type="PANTHER" id="PTHR48100">
    <property type="entry name" value="BROAD-SPECIFICITY PHOSPHATASE YOR283W-RELATED"/>
    <property type="match status" value="1"/>
</dbReference>
<organism evidence="1 2">
    <name type="scientific">Kwoniella shandongensis</name>
    <dbReference type="NCBI Taxonomy" id="1734106"/>
    <lineage>
        <taxon>Eukaryota</taxon>
        <taxon>Fungi</taxon>
        <taxon>Dikarya</taxon>
        <taxon>Basidiomycota</taxon>
        <taxon>Agaricomycotina</taxon>
        <taxon>Tremellomycetes</taxon>
        <taxon>Tremellales</taxon>
        <taxon>Cryptococcaceae</taxon>
        <taxon>Kwoniella</taxon>
    </lineage>
</organism>
<evidence type="ECO:0000313" key="2">
    <source>
        <dbReference type="Proteomes" id="UP000322225"/>
    </source>
</evidence>
<protein>
    <submittedName>
        <fullName evidence="1">Uncharacterized protein</fullName>
    </submittedName>
</protein>
<dbReference type="Pfam" id="PF00300">
    <property type="entry name" value="His_Phos_1"/>
    <property type="match status" value="1"/>
</dbReference>
<dbReference type="InterPro" id="IPR029033">
    <property type="entry name" value="His_PPase_superfam"/>
</dbReference>
<dbReference type="CDD" id="cd07067">
    <property type="entry name" value="HP_PGM_like"/>
    <property type="match status" value="1"/>
</dbReference>
<dbReference type="GeneID" id="43591020"/>
<sequence length="237" mass="26963">MVKGQRRMPRVYLIRHGETEWSLNGRHTGVSDIPLTENGEQMVRDMGPRVIGHGKLINPEHLRHILISPRQRAQRTAELLFGDNKPTNCKFQTEPEVAEWDYGAYEGLLSKEIKKDNPNWSIWDDGCPPGENTPGETPQQMSDRVDRVIAKVRAIHEKAEKTAASPEEIDYSDVIIFSHGHFSRCFIARWCDLPLKTGYHIAADPGGLAVLGYQHMSLQEPSLIGLNWYTEDALQRR</sequence>
<dbReference type="EMBL" id="CP144060">
    <property type="protein sequence ID" value="WWD21353.1"/>
    <property type="molecule type" value="Genomic_DNA"/>
</dbReference>
<dbReference type="Gene3D" id="3.40.50.1240">
    <property type="entry name" value="Phosphoglycerate mutase-like"/>
    <property type="match status" value="1"/>
</dbReference>
<dbReference type="SUPFAM" id="SSF53254">
    <property type="entry name" value="Phosphoglycerate mutase-like"/>
    <property type="match status" value="1"/>
</dbReference>
<dbReference type="RefSeq" id="XP_031858908.1">
    <property type="nucleotide sequence ID" value="XM_032006856.1"/>
</dbReference>
<dbReference type="KEGG" id="ksn:43591020"/>
<dbReference type="SMART" id="SM00855">
    <property type="entry name" value="PGAM"/>
    <property type="match status" value="1"/>
</dbReference>
<dbReference type="InterPro" id="IPR050275">
    <property type="entry name" value="PGM_Phosphatase"/>
</dbReference>
<dbReference type="FunFam" id="3.40.50.1240:FF:000022">
    <property type="entry name" value="Phosphoglycerate mutase family protein"/>
    <property type="match status" value="1"/>
</dbReference>
<reference evidence="1" key="1">
    <citation type="submission" date="2017-08" db="EMBL/GenBank/DDBJ databases">
        <authorList>
            <person name="Cuomo C."/>
            <person name="Billmyre B."/>
            <person name="Heitman J."/>
        </authorList>
    </citation>
    <scope>NUCLEOTIDE SEQUENCE</scope>
    <source>
        <strain evidence="1">CBS 12478</strain>
    </source>
</reference>
<keyword evidence="2" id="KW-1185">Reference proteome</keyword>
<dbReference type="Proteomes" id="UP000322225">
    <property type="component" value="Chromosome 10"/>
</dbReference>
<dbReference type="AlphaFoldDB" id="A0A5M6BVA4"/>
<dbReference type="PANTHER" id="PTHR48100:SF15">
    <property type="entry name" value="SEDOHEPTULOSE 1,7-BISPHOSPHATASE"/>
    <property type="match status" value="1"/>
</dbReference>
<gene>
    <name evidence="1" type="ORF">CI109_105837</name>
</gene>
<dbReference type="InterPro" id="IPR013078">
    <property type="entry name" value="His_Pase_superF_clade-1"/>
</dbReference>